<dbReference type="InterPro" id="IPR003343">
    <property type="entry name" value="Big_2"/>
</dbReference>
<evidence type="ECO:0000259" key="2">
    <source>
        <dbReference type="SMART" id="SM00635"/>
    </source>
</evidence>
<feature type="domain" description="BIG2" evidence="2">
    <location>
        <begin position="125"/>
        <end position="198"/>
    </location>
</feature>
<dbReference type="Gene3D" id="2.60.40.10">
    <property type="entry name" value="Immunoglobulins"/>
    <property type="match status" value="1"/>
</dbReference>
<evidence type="ECO:0000256" key="1">
    <source>
        <dbReference type="SAM" id="SignalP"/>
    </source>
</evidence>
<dbReference type="Pfam" id="PF02368">
    <property type="entry name" value="Big_2"/>
    <property type="match status" value="2"/>
</dbReference>
<dbReference type="Gene3D" id="2.160.20.110">
    <property type="match status" value="2"/>
</dbReference>
<evidence type="ECO:0000313" key="3">
    <source>
        <dbReference type="EMBL" id="HIX07733.1"/>
    </source>
</evidence>
<comment type="caution">
    <text evidence="3">The sequence shown here is derived from an EMBL/GenBank/DDBJ whole genome shotgun (WGS) entry which is preliminary data.</text>
</comment>
<dbReference type="InterPro" id="IPR013783">
    <property type="entry name" value="Ig-like_fold"/>
</dbReference>
<keyword evidence="1" id="KW-0732">Signal</keyword>
<dbReference type="Gene3D" id="2.60.40.1080">
    <property type="match status" value="3"/>
</dbReference>
<feature type="signal peptide" evidence="1">
    <location>
        <begin position="1"/>
        <end position="23"/>
    </location>
</feature>
<feature type="domain" description="BIG2" evidence="2">
    <location>
        <begin position="35"/>
        <end position="112"/>
    </location>
</feature>
<gene>
    <name evidence="3" type="ORF">H9741_04635</name>
</gene>
<feature type="domain" description="BIG2" evidence="2">
    <location>
        <begin position="217"/>
        <end position="296"/>
    </location>
</feature>
<dbReference type="SUPFAM" id="SSF49373">
    <property type="entry name" value="Invasin/intimin cell-adhesion fragments"/>
    <property type="match status" value="3"/>
</dbReference>
<protein>
    <submittedName>
        <fullName evidence="3">Ig-like domain-containing protein</fullName>
    </submittedName>
</protein>
<accession>A0A9D2AFC0</accession>
<name>A0A9D2AFC0_9FIRM</name>
<sequence length="1136" mass="121653">MKKAGFYVLGILLTVCMLFSAVACDIEEEEETGKNTYAVTLSATELTLDRYQTGELTASVTENGEPKDVAVTWASDNTGVVTVDGGKLTPVAEGTASVTASYEGASAACEVTVSDTGMRPVLELSESSLELVIGGDSITVDAEVVYLRETMTDAEITYTVKDTSIAEVDADGKVTAKAYGETTLTVAASWRNVESEFLTKSIPVYVREDVVFDVTAPVTEIYTYAGTIDQQEFSNTVTMSCTATSGGNEIAQEDISWKSSDTEIATVDANGLVTAKAVGEVEITACYITPNQEYVSAPFKITVLFPVVDKTQEVSIDVDSSLASASLDASAIFGKDTTIEKVTDSADETVNLYENGGFVMDKLTVGERVMTVQNPDYGYKITVVVATKILRTEDDLKNMQTLGGVQEIKQTVNGIDMTYYPYSGYFILGNDIRATVSVDKEHTYGAKTNGHNGYRSCNIDNMGFTGTFDGRGHTISGFMLKNGGLFGDLSNGAVIKNVAFTNIQLNGSQAATVAHSIRKAKLINVFVDANNEMTADGFGNSPISRYADGVTLTNVVVVASIKTSKDFGQPANLIGLILSDVTYNNLYVFYKDGMNDHLTEGEMRNLDIENIPLSKAGEVKFEGFDDIFATEGGIPVMKTMPVASVSELEVLAGSTMDLTQYLCTNYYTFDDSTLPEGVTIEDGALKVAGTVPTSAFTFKVVSSLNSSVYKEITVDVTAMPSEPVVISDHFEVDLSEQGALLLTLPEMSGYETGNTVMVGDQDLSEEASLVDGKISIPYDALTAGKYEVVVTTSTRLITYQNVEVITKIIRTEEDLKNMQTYGGVKPVDQTSGTTTITFYPYSGYFVLGNNIRATVSVDKDHVYGAQTSGYDGLLCTSFDGMGFTGVFDGRGYTISGFTLTVGGIFGDLSTGAVVKNVAITDVQLEGSKASGFAYSIRNAEINNVFLEASNEKTSAGWGNSIMARYGYGVTLKNVVTVGTLKSEFGQPALLIGRFLNDVVYENLHVFYKEGKKYVSALTYDTNSQNMKTFQPVALSAAGDVEFGAFNDYFTTEGGIPVMKTVPVAASEVTMTAGGTYDVANCVLTDYYTVDASTLPAGVTYENGVFTLTAEATGEFTFTVTSTLNTSLTQTVKVTIA</sequence>
<dbReference type="Proteomes" id="UP000824204">
    <property type="component" value="Unassembled WGS sequence"/>
</dbReference>
<reference evidence="3" key="2">
    <citation type="submission" date="2021-04" db="EMBL/GenBank/DDBJ databases">
        <authorList>
            <person name="Gilroy R."/>
        </authorList>
    </citation>
    <scope>NUCLEOTIDE SEQUENCE</scope>
    <source>
        <strain evidence="3">811</strain>
    </source>
</reference>
<organism evidence="3 4">
    <name type="scientific">Candidatus Borkfalkia faecipullorum</name>
    <dbReference type="NCBI Taxonomy" id="2838510"/>
    <lineage>
        <taxon>Bacteria</taxon>
        <taxon>Bacillati</taxon>
        <taxon>Bacillota</taxon>
        <taxon>Clostridia</taxon>
        <taxon>Christensenellales</taxon>
        <taxon>Christensenellaceae</taxon>
        <taxon>Candidatus Borkfalkia</taxon>
    </lineage>
</organism>
<dbReference type="PROSITE" id="PS51257">
    <property type="entry name" value="PROKAR_LIPOPROTEIN"/>
    <property type="match status" value="1"/>
</dbReference>
<dbReference type="SMART" id="SM00635">
    <property type="entry name" value="BID_2"/>
    <property type="match status" value="3"/>
</dbReference>
<dbReference type="EMBL" id="DXFX01000058">
    <property type="protein sequence ID" value="HIX07733.1"/>
    <property type="molecule type" value="Genomic_DNA"/>
</dbReference>
<evidence type="ECO:0000313" key="4">
    <source>
        <dbReference type="Proteomes" id="UP000824204"/>
    </source>
</evidence>
<feature type="chain" id="PRO_5039417737" evidence="1">
    <location>
        <begin position="24"/>
        <end position="1136"/>
    </location>
</feature>
<dbReference type="InterPro" id="IPR008964">
    <property type="entry name" value="Invasin/intimin_cell_adhesion"/>
</dbReference>
<proteinExistence type="predicted"/>
<reference evidence="3" key="1">
    <citation type="journal article" date="2021" name="PeerJ">
        <title>Extensive microbial diversity within the chicken gut microbiome revealed by metagenomics and culture.</title>
        <authorList>
            <person name="Gilroy R."/>
            <person name="Ravi A."/>
            <person name="Getino M."/>
            <person name="Pursley I."/>
            <person name="Horton D.L."/>
            <person name="Alikhan N.F."/>
            <person name="Baker D."/>
            <person name="Gharbi K."/>
            <person name="Hall N."/>
            <person name="Watson M."/>
            <person name="Adriaenssens E.M."/>
            <person name="Foster-Nyarko E."/>
            <person name="Jarju S."/>
            <person name="Secka A."/>
            <person name="Antonio M."/>
            <person name="Oren A."/>
            <person name="Chaudhuri R.R."/>
            <person name="La Ragione R."/>
            <person name="Hildebrand F."/>
            <person name="Pallen M.J."/>
        </authorList>
    </citation>
    <scope>NUCLEOTIDE SEQUENCE</scope>
    <source>
        <strain evidence="3">811</strain>
    </source>
</reference>
<dbReference type="AlphaFoldDB" id="A0A9D2AFC0"/>